<keyword evidence="2 5" id="KW-0547">Nucleotide-binding</keyword>
<reference evidence="9 10" key="1">
    <citation type="submission" date="2022-11" db="EMBL/GenBank/DDBJ databases">
        <title>Minimal conservation of predation-associated metabolite biosynthetic gene clusters underscores biosynthetic potential of Myxococcota including descriptions for ten novel species: Archangium lansinium sp. nov., Myxococcus landrumus sp. nov., Nannocystis bai.</title>
        <authorList>
            <person name="Ahearne A."/>
            <person name="Stevens C."/>
            <person name="Dowd S."/>
        </authorList>
    </citation>
    <scope>NUCLEOTIDE SEQUENCE [LARGE SCALE GENOMIC DNA]</scope>
    <source>
        <strain evidence="9 10">RJM3</strain>
    </source>
</reference>
<keyword evidence="4 5" id="KW-0067">ATP-binding</keyword>
<dbReference type="InterPro" id="IPR008271">
    <property type="entry name" value="Ser/Thr_kinase_AS"/>
</dbReference>
<dbReference type="InterPro" id="IPR017441">
    <property type="entry name" value="Protein_kinase_ATP_BS"/>
</dbReference>
<comment type="caution">
    <text evidence="9">The sequence shown here is derived from an EMBL/GenBank/DDBJ whole genome shotgun (WGS) entry which is preliminary data.</text>
</comment>
<evidence type="ECO:0000256" key="7">
    <source>
        <dbReference type="SAM" id="Phobius"/>
    </source>
</evidence>
<dbReference type="PROSITE" id="PS50011">
    <property type="entry name" value="PROTEIN_KINASE_DOM"/>
    <property type="match status" value="1"/>
</dbReference>
<dbReference type="SMART" id="SM00220">
    <property type="entry name" value="S_TKc"/>
    <property type="match status" value="1"/>
</dbReference>
<keyword evidence="10" id="KW-1185">Reference proteome</keyword>
<evidence type="ECO:0000256" key="2">
    <source>
        <dbReference type="ARBA" id="ARBA00022741"/>
    </source>
</evidence>
<dbReference type="EMBL" id="JAQNDO010000001">
    <property type="protein sequence ID" value="MDC0740118.1"/>
    <property type="molecule type" value="Genomic_DNA"/>
</dbReference>
<dbReference type="PANTHER" id="PTHR43289">
    <property type="entry name" value="MITOGEN-ACTIVATED PROTEIN KINASE KINASE KINASE 20-RELATED"/>
    <property type="match status" value="1"/>
</dbReference>
<dbReference type="Gene3D" id="1.25.40.10">
    <property type="entry name" value="Tetratricopeptide repeat domain"/>
    <property type="match status" value="2"/>
</dbReference>
<keyword evidence="1" id="KW-0808">Transferase</keyword>
<feature type="compositionally biased region" description="Basic and acidic residues" evidence="6">
    <location>
        <begin position="1"/>
        <end position="14"/>
    </location>
</feature>
<dbReference type="InterPro" id="IPR011990">
    <property type="entry name" value="TPR-like_helical_dom_sf"/>
</dbReference>
<protein>
    <submittedName>
        <fullName evidence="9">Serine/threonine-protein kinase</fullName>
    </submittedName>
</protein>
<evidence type="ECO:0000256" key="5">
    <source>
        <dbReference type="PROSITE-ProRule" id="PRU10141"/>
    </source>
</evidence>
<keyword evidence="7" id="KW-1133">Transmembrane helix</keyword>
<evidence type="ECO:0000256" key="3">
    <source>
        <dbReference type="ARBA" id="ARBA00022777"/>
    </source>
</evidence>
<organism evidence="9 10">
    <name type="scientific">Polyangium mundeleinium</name>
    <dbReference type="NCBI Taxonomy" id="2995306"/>
    <lineage>
        <taxon>Bacteria</taxon>
        <taxon>Pseudomonadati</taxon>
        <taxon>Myxococcota</taxon>
        <taxon>Polyangia</taxon>
        <taxon>Polyangiales</taxon>
        <taxon>Polyangiaceae</taxon>
        <taxon>Polyangium</taxon>
    </lineage>
</organism>
<evidence type="ECO:0000256" key="4">
    <source>
        <dbReference type="ARBA" id="ARBA00022840"/>
    </source>
</evidence>
<keyword evidence="3 9" id="KW-0418">Kinase</keyword>
<evidence type="ECO:0000313" key="10">
    <source>
        <dbReference type="Proteomes" id="UP001221411"/>
    </source>
</evidence>
<dbReference type="Pfam" id="PF00069">
    <property type="entry name" value="Pkinase"/>
    <property type="match status" value="1"/>
</dbReference>
<dbReference type="RefSeq" id="WP_271915008.1">
    <property type="nucleotide sequence ID" value="NZ_JAQNDO010000001.1"/>
</dbReference>
<keyword evidence="7" id="KW-0472">Membrane</keyword>
<dbReference type="Gene3D" id="1.10.510.10">
    <property type="entry name" value="Transferase(Phosphotransferase) domain 1"/>
    <property type="match status" value="1"/>
</dbReference>
<dbReference type="SUPFAM" id="SSF56112">
    <property type="entry name" value="Protein kinase-like (PK-like)"/>
    <property type="match status" value="1"/>
</dbReference>
<feature type="transmembrane region" description="Helical" evidence="7">
    <location>
        <begin position="325"/>
        <end position="345"/>
    </location>
</feature>
<name>A0ABT5EFW6_9BACT</name>
<sequence>MSAADDGRNAEIGHESTVPLVLPGPPAERRGVPPSLSERYQDITFVGEGGMGTVYRAMDPRLGRTVALKLLKGDDPELWRRFLGEARAQARIQHEHVCRVYEAGQADGEPYIAMQFIDGEPLSRFRDRLTLEQRVELMREITAAVHEAHRLGIIHRDIKPGNILVERREDGSLKPYIMDFGLAREVSDRGQTRTGVVVGTPAYMPPEQAKGDVRAMDRRSDVFSLGATLYDVIVGHPPFVAEHPWKLLMMVAYEDAPTIGKVHKGVPSELATIVMKCLERDPSRRYDSARALAEDLQRYLDGEPILAKRASIGYVLRKKVRKNKLLASVLALGAVSSLVFGGVWVRAQRQAAEQAELARDLGEGVKEMELFLRAAYAYPLHDVERERDIVRARLGEIAQRMAAAGKVGEGPGHYAIGRGHLALGDPEGAREHLEKAIAAGYSSPDLRYALGRAIGEIYQRALAETRRITNEEERKKKVAELSRELRDPALGHLRAAMGARIEVPAYAEGLIALYEGKNEEAAAKAREAFEKAPWMHEAKKLEADALFAEGSKYRHDAAFDHEKMKSYFEPAARAYAAAANMGRSDPEVHRAECELWEKMGWAALNSNADRQVPFEAGVEACHRAVQASSRDGRSLVQRALFLVARANAVSSSSNAKDSAQATAQAAVDAAEEAVRARPQDVMARYAVATALHERAKVRFARGEEEVSVEEVIVAYERTQELDPLFTWAYNELGQVYMLASDVARLRSQDGRGALENARRQFERALSLDPAFSLPAFMTVEVLVMLLEQDIDQGKNADATVTALLGGLSRLEGRKDHPWRTAFWRARANRMIATYEAALGRDPGGYTRAAIAEIHAFAGESPRDAFFLGEIARCHLVEARHALRRGIDPEALLGAARQAVREADSVRGTTTLSNRILAARIELERVRAVTQLGRARASSFEPVFELVEPTLQKQNDQPQLHRILAEVYALRAAFTWKSGANPRSDIDAGLQRIEMALAKNPHMASAFAVRGQLYLIEARSAHAKAERVEAASRARAAFDAAFQENELLRKDHEDDNREVEAFLR</sequence>
<feature type="binding site" evidence="5">
    <location>
        <position position="69"/>
    </location>
    <ligand>
        <name>ATP</name>
        <dbReference type="ChEBI" id="CHEBI:30616"/>
    </ligand>
</feature>
<evidence type="ECO:0000256" key="1">
    <source>
        <dbReference type="ARBA" id="ARBA00022679"/>
    </source>
</evidence>
<dbReference type="InterPro" id="IPR000719">
    <property type="entry name" value="Prot_kinase_dom"/>
</dbReference>
<dbReference type="Gene3D" id="3.30.200.20">
    <property type="entry name" value="Phosphorylase Kinase, domain 1"/>
    <property type="match status" value="1"/>
</dbReference>
<feature type="domain" description="Protein kinase" evidence="8">
    <location>
        <begin position="40"/>
        <end position="300"/>
    </location>
</feature>
<evidence type="ECO:0000256" key="6">
    <source>
        <dbReference type="SAM" id="MobiDB-lite"/>
    </source>
</evidence>
<evidence type="ECO:0000313" key="9">
    <source>
        <dbReference type="EMBL" id="MDC0740118.1"/>
    </source>
</evidence>
<dbReference type="PANTHER" id="PTHR43289:SF6">
    <property type="entry name" value="SERINE_THREONINE-PROTEIN KINASE NEKL-3"/>
    <property type="match status" value="1"/>
</dbReference>
<keyword evidence="7" id="KW-0812">Transmembrane</keyword>
<dbReference type="SUPFAM" id="SSF48452">
    <property type="entry name" value="TPR-like"/>
    <property type="match status" value="1"/>
</dbReference>
<feature type="region of interest" description="Disordered" evidence="6">
    <location>
        <begin position="1"/>
        <end position="34"/>
    </location>
</feature>
<accession>A0ABT5EFW6</accession>
<dbReference type="PROSITE" id="PS00108">
    <property type="entry name" value="PROTEIN_KINASE_ST"/>
    <property type="match status" value="1"/>
</dbReference>
<gene>
    <name evidence="9" type="ORF">POL67_02095</name>
</gene>
<dbReference type="CDD" id="cd14014">
    <property type="entry name" value="STKc_PknB_like"/>
    <property type="match status" value="1"/>
</dbReference>
<proteinExistence type="predicted"/>
<dbReference type="InterPro" id="IPR011009">
    <property type="entry name" value="Kinase-like_dom_sf"/>
</dbReference>
<dbReference type="GO" id="GO:0016301">
    <property type="term" value="F:kinase activity"/>
    <property type="evidence" value="ECO:0007669"/>
    <property type="project" value="UniProtKB-KW"/>
</dbReference>
<evidence type="ECO:0000259" key="8">
    <source>
        <dbReference type="PROSITE" id="PS50011"/>
    </source>
</evidence>
<dbReference type="PROSITE" id="PS00107">
    <property type="entry name" value="PROTEIN_KINASE_ATP"/>
    <property type="match status" value="1"/>
</dbReference>
<dbReference type="Proteomes" id="UP001221411">
    <property type="component" value="Unassembled WGS sequence"/>
</dbReference>